<dbReference type="Pfam" id="PF11605">
    <property type="entry name" value="Vps36_ESCRT-II"/>
    <property type="match status" value="1"/>
</dbReference>
<feature type="compositionally biased region" description="Low complexity" evidence="7">
    <location>
        <begin position="169"/>
        <end position="198"/>
    </location>
</feature>
<feature type="region of interest" description="Disordered" evidence="7">
    <location>
        <begin position="166"/>
        <end position="211"/>
    </location>
</feature>
<dbReference type="GO" id="GO:0031902">
    <property type="term" value="C:late endosome membrane"/>
    <property type="evidence" value="ECO:0007669"/>
    <property type="project" value="UniProtKB-UniRule"/>
</dbReference>
<keyword evidence="10" id="KW-1185">Reference proteome</keyword>
<feature type="region of interest" description="Disordered" evidence="7">
    <location>
        <begin position="323"/>
        <end position="347"/>
    </location>
</feature>
<dbReference type="FunFam" id="1.10.10.10:FF:000416">
    <property type="entry name" value="Vacuolar protein-sorting-associated protein 36"/>
    <property type="match status" value="1"/>
</dbReference>
<name>A0A9P6W9L3_RHOMI</name>
<evidence type="ECO:0000259" key="8">
    <source>
        <dbReference type="PROSITE" id="PS51495"/>
    </source>
</evidence>
<proteinExistence type="inferred from homology"/>
<dbReference type="InterPro" id="IPR011993">
    <property type="entry name" value="PH-like_dom_sf"/>
</dbReference>
<dbReference type="InterPro" id="IPR037855">
    <property type="entry name" value="Vps36"/>
</dbReference>
<comment type="subcellular location">
    <subcellularLocation>
        <location evidence="6">Cytoplasm</location>
    </subcellularLocation>
    <subcellularLocation>
        <location evidence="6">Endosome</location>
    </subcellularLocation>
</comment>
<dbReference type="Gene3D" id="2.30.29.30">
    <property type="entry name" value="Pleckstrin-homology domain (PH domain)/Phosphotyrosine-binding domain (PTB)"/>
    <property type="match status" value="2"/>
</dbReference>
<dbReference type="AlphaFoldDB" id="A0A9P6W9L3"/>
<keyword evidence="4 6" id="KW-0963">Cytoplasm</keyword>
<dbReference type="InterPro" id="IPR021648">
    <property type="entry name" value="GLUE_dom"/>
</dbReference>
<evidence type="ECO:0000313" key="10">
    <source>
        <dbReference type="Proteomes" id="UP000777482"/>
    </source>
</evidence>
<keyword evidence="3 6" id="KW-0813">Transport</keyword>
<comment type="similarity">
    <text evidence="1 6">Belongs to the VPS36 family.</text>
</comment>
<feature type="region of interest" description="Disordered" evidence="7">
    <location>
        <begin position="248"/>
        <end position="281"/>
    </location>
</feature>
<evidence type="ECO:0000256" key="5">
    <source>
        <dbReference type="ARBA" id="ARBA00022927"/>
    </source>
</evidence>
<dbReference type="EMBL" id="PUHQ01000005">
    <property type="protein sequence ID" value="KAG0666400.1"/>
    <property type="molecule type" value="Genomic_DNA"/>
</dbReference>
<dbReference type="PANTHER" id="PTHR13128:SF12">
    <property type="entry name" value="VACUOLAR PROTEIN-SORTING-ASSOCIATED PROTEIN 36"/>
    <property type="match status" value="1"/>
</dbReference>
<dbReference type="GO" id="GO:0032266">
    <property type="term" value="F:phosphatidylinositol-3-phosphate binding"/>
    <property type="evidence" value="ECO:0007669"/>
    <property type="project" value="UniProtKB-UniRule"/>
</dbReference>
<reference evidence="9 10" key="1">
    <citation type="submission" date="2020-11" db="EMBL/GenBank/DDBJ databases">
        <title>Kefir isolates.</title>
        <authorList>
            <person name="Marcisauskas S."/>
            <person name="Kim Y."/>
            <person name="Blasche S."/>
        </authorList>
    </citation>
    <scope>NUCLEOTIDE SEQUENCE [LARGE SCALE GENOMIC DNA]</scope>
    <source>
        <strain evidence="9 10">KR</strain>
    </source>
</reference>
<dbReference type="InterPro" id="IPR040608">
    <property type="entry name" value="Snf8/Vps36"/>
</dbReference>
<dbReference type="OrthoDB" id="271448at2759"/>
<feature type="compositionally biased region" description="Polar residues" evidence="7">
    <location>
        <begin position="267"/>
        <end position="276"/>
    </location>
</feature>
<dbReference type="Pfam" id="PF04157">
    <property type="entry name" value="EAP30"/>
    <property type="match status" value="1"/>
</dbReference>
<evidence type="ECO:0000256" key="7">
    <source>
        <dbReference type="SAM" id="MobiDB-lite"/>
    </source>
</evidence>
<dbReference type="GO" id="GO:0043328">
    <property type="term" value="P:protein transport to vacuole involved in ubiquitin-dependent protein catabolic process via the multivesicular body sorting pathway"/>
    <property type="evidence" value="ECO:0007669"/>
    <property type="project" value="UniProtKB-UniRule"/>
</dbReference>
<dbReference type="Gene3D" id="1.10.10.10">
    <property type="entry name" value="Winged helix-like DNA-binding domain superfamily/Winged helix DNA-binding domain"/>
    <property type="match status" value="2"/>
</dbReference>
<comment type="subunit">
    <text evidence="6">Component of the endosomal sorting complex required for transport II (ESCRT-II).</text>
</comment>
<evidence type="ECO:0000256" key="4">
    <source>
        <dbReference type="ARBA" id="ARBA00022490"/>
    </source>
</evidence>
<evidence type="ECO:0000256" key="3">
    <source>
        <dbReference type="ARBA" id="ARBA00022448"/>
    </source>
</evidence>
<dbReference type="SUPFAM" id="SSF50729">
    <property type="entry name" value="PH domain-like"/>
    <property type="match status" value="2"/>
</dbReference>
<dbReference type="PANTHER" id="PTHR13128">
    <property type="entry name" value="VACUOLAR PROTEIN-SORTING-ASSOCIATED PROTEIN 36"/>
    <property type="match status" value="1"/>
</dbReference>
<dbReference type="PROSITE" id="PS51495">
    <property type="entry name" value="GLUE"/>
    <property type="match status" value="1"/>
</dbReference>
<dbReference type="GO" id="GO:0000814">
    <property type="term" value="C:ESCRT II complex"/>
    <property type="evidence" value="ECO:0007669"/>
    <property type="project" value="UniProtKB-UniRule"/>
</dbReference>
<keyword evidence="5 6" id="KW-0653">Protein transport</keyword>
<dbReference type="GO" id="GO:0043130">
    <property type="term" value="F:ubiquitin binding"/>
    <property type="evidence" value="ECO:0007669"/>
    <property type="project" value="UniProtKB-UniRule"/>
</dbReference>
<protein>
    <recommendedName>
        <fullName evidence="2 6">Vacuolar protein-sorting-associated protein 36</fullName>
    </recommendedName>
    <alternativeName>
        <fullName evidence="6">ESCRT-II complex subunit VPS36</fullName>
    </alternativeName>
</protein>
<evidence type="ECO:0000313" key="9">
    <source>
        <dbReference type="EMBL" id="KAG0666400.1"/>
    </source>
</evidence>
<feature type="compositionally biased region" description="Low complexity" evidence="7">
    <location>
        <begin position="253"/>
        <end position="266"/>
    </location>
</feature>
<dbReference type="Gene3D" id="6.10.140.260">
    <property type="match status" value="1"/>
</dbReference>
<evidence type="ECO:0000256" key="2">
    <source>
        <dbReference type="ARBA" id="ARBA00017953"/>
    </source>
</evidence>
<comment type="function">
    <text evidence="6">Component of the ESCRT-II complex (endosomal sorting complex required for transport II), which is required for multivesicular body (MVB) formation and sorting of endosomal cargo proteins into MVBs.</text>
</comment>
<dbReference type="Proteomes" id="UP000777482">
    <property type="component" value="Unassembled WGS sequence"/>
</dbReference>
<accession>A0A9P6W9L3</accession>
<organism evidence="9 10">
    <name type="scientific">Rhodotorula mucilaginosa</name>
    <name type="common">Yeast</name>
    <name type="synonym">Rhodotorula rubra</name>
    <dbReference type="NCBI Taxonomy" id="5537"/>
    <lineage>
        <taxon>Eukaryota</taxon>
        <taxon>Fungi</taxon>
        <taxon>Dikarya</taxon>
        <taxon>Basidiomycota</taxon>
        <taxon>Pucciniomycotina</taxon>
        <taxon>Microbotryomycetes</taxon>
        <taxon>Sporidiobolales</taxon>
        <taxon>Sporidiobolaceae</taxon>
        <taxon>Rhodotorula</taxon>
    </lineage>
</organism>
<evidence type="ECO:0000256" key="6">
    <source>
        <dbReference type="RuleBase" id="RU367095"/>
    </source>
</evidence>
<keyword evidence="6" id="KW-0967">Endosome</keyword>
<dbReference type="InterPro" id="IPR036388">
    <property type="entry name" value="WH-like_DNA-bd_sf"/>
</dbReference>
<evidence type="ECO:0000256" key="1">
    <source>
        <dbReference type="ARBA" id="ARBA00009697"/>
    </source>
</evidence>
<feature type="domain" description="GLUE N-terminal" evidence="8">
    <location>
        <begin position="7"/>
        <end position="321"/>
    </location>
</feature>
<dbReference type="InterPro" id="IPR036390">
    <property type="entry name" value="WH_DNA-bd_sf"/>
</dbReference>
<sequence length="646" mass="68673">MNRFAPLDVTLETLSVQLYPDERILTHADGVGLYDGKDKAPRYDDGRCVLTTHRIVFISSTRPHSNSAALDLAAVKQTEYWVGFLKSHPKITLVLSEPAPLPSDAVSDAVAATAARDKNRERLALAAAAGERAWVCRICGMRNVPSVELGLKCSLCGVARDPLPPSSLPPSSSLGTPPRSSSPSSRRPSSFSSTSTRPAISASPAPQLFDPKETGSRIACPVCTFLNHHSMATCEVCESPLFPSDGATPRVPPTSVSTTSSTPPSRANTPGPTTDPASAIPAPSGSVFVRLSFRKGGEKIFYSTLKEALAKRAWDLSAAAAANRNIKRSGTQKSRKNAGESAGAPNESVNLGVGIDAIMRGMDLDSRDREDSLDDALKDLDSLMRKAKDMISLAQTINARLAPSTAAATGGATTAEERQAVSLASTSLQSLGLVSAAVTADLVSDSKRYHEELAKELAEVLRKGGVMERHGGIVGLDEVWCLWNRARGVALVSPKDLRLAAPYLPHYALSHASAVRLRVFPSGLTILHTPHFSLASFSARILELLDLRQATVASLSEAEVLGMAEIERREREGVNVLEVARAEQLSVGLAKEMMDLLEMGEGAAAAAGGERRGGGHVVRDEQGGEGTRWHRNLISGAVWDGQVFST</sequence>
<comment type="caution">
    <text evidence="9">The sequence shown here is derived from an EMBL/GenBank/DDBJ whole genome shotgun (WGS) entry which is preliminary data.</text>
</comment>
<gene>
    <name evidence="9" type="ORF">C6P46_004970</name>
</gene>
<dbReference type="SUPFAM" id="SSF46785">
    <property type="entry name" value="Winged helix' DNA-binding domain"/>
    <property type="match status" value="1"/>
</dbReference>